<comment type="cofactor">
    <cofactor evidence="8">
        <name>a divalent metal cation</name>
        <dbReference type="ChEBI" id="CHEBI:60240"/>
    </cofactor>
</comment>
<comment type="caution">
    <text evidence="8">Lacks conserved residue(s) required for the propagation of feature annotation.</text>
</comment>
<sequence length="328" mass="37625">MKRSYIGFTVTPQRRIRQHNGEIVNGAKKTLPHRPWEMVLVVYGFPTKELALQFEWVWQHPYSSRFTKPTMGHLKTDKSLGNMRCIQRKIRELHLILNLPPWSQLELILSYTSQEMFDLGQSLDAFQLPSQMRIVMVSLDELPASHDTLEEDQQTTHDCTECSEPIAPDQPMLQCYHLACPMKAHVPCLSSKFTLLESSVPHLGTCSICNDELVWSRLLELAVNPTESKKRKPSWRERTRRKKARATSKQAKRQTRTKNGSEEESTDEVASASPRSSVDHPNSDHYGWENHEVVEILSSTEEETLIPSENGMDEADLTPCEIDLTQED</sequence>
<keyword evidence="5 8" id="KW-0233">DNA recombination</keyword>
<protein>
    <recommendedName>
        <fullName evidence="8">Structure-specific endonuclease subunit SLX1 homolog</fullName>
        <ecNumber evidence="8">3.1.-.-</ecNumber>
    </recommendedName>
</protein>
<keyword evidence="2 8" id="KW-0255">Endonuclease</keyword>
<dbReference type="Gene3D" id="3.30.40.10">
    <property type="entry name" value="Zinc/RING finger domain, C3HC4 (zinc finger)"/>
    <property type="match status" value="1"/>
</dbReference>
<dbReference type="Proteomes" id="UP000481153">
    <property type="component" value="Unassembled WGS sequence"/>
</dbReference>
<feature type="domain" description="GIY-YIG" evidence="10">
    <location>
        <begin position="1"/>
        <end position="68"/>
    </location>
</feature>
<keyword evidence="4 8" id="KW-0378">Hydrolase</keyword>
<dbReference type="InterPro" id="IPR027520">
    <property type="entry name" value="Slx1"/>
</dbReference>
<organism evidence="11 12">
    <name type="scientific">Aphanomyces euteiches</name>
    <dbReference type="NCBI Taxonomy" id="100861"/>
    <lineage>
        <taxon>Eukaryota</taxon>
        <taxon>Sar</taxon>
        <taxon>Stramenopiles</taxon>
        <taxon>Oomycota</taxon>
        <taxon>Saprolegniomycetes</taxon>
        <taxon>Saprolegniales</taxon>
        <taxon>Verrucalvaceae</taxon>
        <taxon>Aphanomyces</taxon>
    </lineage>
</organism>
<dbReference type="InterPro" id="IPR048749">
    <property type="entry name" value="SLX1_C"/>
</dbReference>
<reference evidence="11 12" key="1">
    <citation type="submission" date="2019-07" db="EMBL/GenBank/DDBJ databases">
        <title>Genomics analysis of Aphanomyces spp. identifies a new class of oomycete effector associated with host adaptation.</title>
        <authorList>
            <person name="Gaulin E."/>
        </authorList>
    </citation>
    <scope>NUCLEOTIDE SEQUENCE [LARGE SCALE GENOMIC DNA]</scope>
    <source>
        <strain evidence="11 12">ATCC 201684</strain>
    </source>
</reference>
<gene>
    <name evidence="11" type="ORF">Ae201684_016989</name>
</gene>
<keyword evidence="3 8" id="KW-0227">DNA damage</keyword>
<dbReference type="InterPro" id="IPR000305">
    <property type="entry name" value="GIY-YIG_endonuc"/>
</dbReference>
<evidence type="ECO:0000313" key="11">
    <source>
        <dbReference type="EMBL" id="KAF0724327.1"/>
    </source>
</evidence>
<dbReference type="VEuPathDB" id="FungiDB:AeMF1_021476"/>
<dbReference type="HAMAP" id="MF_03100">
    <property type="entry name" value="Endonuc_su_Slx1"/>
    <property type="match status" value="1"/>
</dbReference>
<keyword evidence="1 8" id="KW-0540">Nuclease</keyword>
<dbReference type="Pfam" id="PF21202">
    <property type="entry name" value="SLX1_C"/>
    <property type="match status" value="1"/>
</dbReference>
<comment type="subcellular location">
    <subcellularLocation>
        <location evidence="8">Nucleus</location>
    </subcellularLocation>
</comment>
<name>A0A6G0WAQ8_9STRA</name>
<dbReference type="GO" id="GO:0006310">
    <property type="term" value="P:DNA recombination"/>
    <property type="evidence" value="ECO:0007669"/>
    <property type="project" value="UniProtKB-UniRule"/>
</dbReference>
<proteinExistence type="inferred from homology"/>
<dbReference type="GO" id="GO:0006281">
    <property type="term" value="P:DNA repair"/>
    <property type="evidence" value="ECO:0007669"/>
    <property type="project" value="UniProtKB-UniRule"/>
</dbReference>
<keyword evidence="6 8" id="KW-0234">DNA repair</keyword>
<dbReference type="GO" id="GO:0033557">
    <property type="term" value="C:Slx1-Slx4 complex"/>
    <property type="evidence" value="ECO:0007669"/>
    <property type="project" value="UniProtKB-UniRule"/>
</dbReference>
<feature type="compositionally biased region" description="Basic residues" evidence="9">
    <location>
        <begin position="229"/>
        <end position="256"/>
    </location>
</feature>
<keyword evidence="12" id="KW-1185">Reference proteome</keyword>
<evidence type="ECO:0000256" key="7">
    <source>
        <dbReference type="ARBA" id="ARBA00023242"/>
    </source>
</evidence>
<evidence type="ECO:0000256" key="5">
    <source>
        <dbReference type="ARBA" id="ARBA00023172"/>
    </source>
</evidence>
<comment type="function">
    <text evidence="8">Catalytic subunit of a heterodimeric structure-specific endonuclease that resolves DNA secondary structures generated during DNA repair and recombination. Has endonuclease activity towards branched DNA substrates, introducing single-strand cuts in duplex DNA close to junctions with ss-DNA.</text>
</comment>
<evidence type="ECO:0000256" key="4">
    <source>
        <dbReference type="ARBA" id="ARBA00022801"/>
    </source>
</evidence>
<evidence type="ECO:0000256" key="1">
    <source>
        <dbReference type="ARBA" id="ARBA00022722"/>
    </source>
</evidence>
<evidence type="ECO:0000256" key="2">
    <source>
        <dbReference type="ARBA" id="ARBA00022759"/>
    </source>
</evidence>
<dbReference type="InterPro" id="IPR050381">
    <property type="entry name" value="SLX1_endonuclease"/>
</dbReference>
<dbReference type="InterPro" id="IPR013083">
    <property type="entry name" value="Znf_RING/FYVE/PHD"/>
</dbReference>
<dbReference type="GO" id="GO:0017108">
    <property type="term" value="F:5'-flap endonuclease activity"/>
    <property type="evidence" value="ECO:0007669"/>
    <property type="project" value="InterPro"/>
</dbReference>
<dbReference type="InterPro" id="IPR035901">
    <property type="entry name" value="GIY-YIG_endonuc_sf"/>
</dbReference>
<evidence type="ECO:0000256" key="6">
    <source>
        <dbReference type="ARBA" id="ARBA00023204"/>
    </source>
</evidence>
<dbReference type="PANTHER" id="PTHR20208">
    <property type="entry name" value="STRUCTURE-SPECIFIC ENDONUCLEASE SUBUNIT SLX1"/>
    <property type="match status" value="1"/>
</dbReference>
<evidence type="ECO:0000313" key="12">
    <source>
        <dbReference type="Proteomes" id="UP000481153"/>
    </source>
</evidence>
<evidence type="ECO:0000256" key="9">
    <source>
        <dbReference type="SAM" id="MobiDB-lite"/>
    </source>
</evidence>
<evidence type="ECO:0000256" key="8">
    <source>
        <dbReference type="HAMAP-Rule" id="MF_03100"/>
    </source>
</evidence>
<accession>A0A6G0WAQ8</accession>
<comment type="caution">
    <text evidence="11">The sequence shown here is derived from an EMBL/GenBank/DDBJ whole genome shotgun (WGS) entry which is preliminary data.</text>
</comment>
<feature type="compositionally biased region" description="Basic and acidic residues" evidence="9">
    <location>
        <begin position="277"/>
        <end position="294"/>
    </location>
</feature>
<dbReference type="Gene3D" id="3.40.1440.10">
    <property type="entry name" value="GIY-YIG endonuclease"/>
    <property type="match status" value="1"/>
</dbReference>
<dbReference type="PROSITE" id="PS50164">
    <property type="entry name" value="GIY_YIG"/>
    <property type="match status" value="1"/>
</dbReference>
<keyword evidence="7 8" id="KW-0539">Nucleus</keyword>
<dbReference type="Pfam" id="PF01541">
    <property type="entry name" value="GIY-YIG"/>
    <property type="match status" value="1"/>
</dbReference>
<comment type="similarity">
    <text evidence="8">Belongs to the SLX1 family.</text>
</comment>
<dbReference type="CDD" id="cd10455">
    <property type="entry name" value="GIY-YIG_SLX1"/>
    <property type="match status" value="1"/>
</dbReference>
<dbReference type="AlphaFoldDB" id="A0A6G0WAQ8"/>
<dbReference type="EMBL" id="VJMJ01000273">
    <property type="protein sequence ID" value="KAF0724327.1"/>
    <property type="molecule type" value="Genomic_DNA"/>
</dbReference>
<feature type="region of interest" description="Disordered" evidence="9">
    <location>
        <begin position="226"/>
        <end position="328"/>
    </location>
</feature>
<evidence type="ECO:0000259" key="10">
    <source>
        <dbReference type="PROSITE" id="PS50164"/>
    </source>
</evidence>
<evidence type="ECO:0000256" key="3">
    <source>
        <dbReference type="ARBA" id="ARBA00022763"/>
    </source>
</evidence>
<dbReference type="EC" id="3.1.-.-" evidence="8"/>
<comment type="subunit">
    <text evidence="8">Forms a heterodimer with a member of the SLX4 family.</text>
</comment>